<dbReference type="AlphaFoldDB" id="A0A8H5G1K6"/>
<name>A0A8H5G1K6_9AGAR</name>
<evidence type="ECO:0000256" key="2">
    <source>
        <dbReference type="SAM" id="MobiDB-lite"/>
    </source>
</evidence>
<gene>
    <name evidence="3" type="ORF">D9758_008252</name>
</gene>
<organism evidence="3 4">
    <name type="scientific">Tetrapyrgos nigripes</name>
    <dbReference type="NCBI Taxonomy" id="182062"/>
    <lineage>
        <taxon>Eukaryota</taxon>
        <taxon>Fungi</taxon>
        <taxon>Dikarya</taxon>
        <taxon>Basidiomycota</taxon>
        <taxon>Agaricomycotina</taxon>
        <taxon>Agaricomycetes</taxon>
        <taxon>Agaricomycetidae</taxon>
        <taxon>Agaricales</taxon>
        <taxon>Marasmiineae</taxon>
        <taxon>Marasmiaceae</taxon>
        <taxon>Tetrapyrgos</taxon>
    </lineage>
</organism>
<comment type="caution">
    <text evidence="3">The sequence shown here is derived from an EMBL/GenBank/DDBJ whole genome shotgun (WGS) entry which is preliminary data.</text>
</comment>
<keyword evidence="4" id="KW-1185">Reference proteome</keyword>
<evidence type="ECO:0000313" key="3">
    <source>
        <dbReference type="EMBL" id="KAF5356623.1"/>
    </source>
</evidence>
<reference evidence="3 4" key="1">
    <citation type="journal article" date="2020" name="ISME J.">
        <title>Uncovering the hidden diversity of litter-decomposition mechanisms in mushroom-forming fungi.</title>
        <authorList>
            <person name="Floudas D."/>
            <person name="Bentzer J."/>
            <person name="Ahren D."/>
            <person name="Johansson T."/>
            <person name="Persson P."/>
            <person name="Tunlid A."/>
        </authorList>
    </citation>
    <scope>NUCLEOTIDE SEQUENCE [LARGE SCALE GENOMIC DNA]</scope>
    <source>
        <strain evidence="3 4">CBS 291.85</strain>
    </source>
</reference>
<protein>
    <submittedName>
        <fullName evidence="3">Uncharacterized protein</fullName>
    </submittedName>
</protein>
<feature type="region of interest" description="Disordered" evidence="2">
    <location>
        <begin position="1"/>
        <end position="60"/>
    </location>
</feature>
<dbReference type="Proteomes" id="UP000559256">
    <property type="component" value="Unassembled WGS sequence"/>
</dbReference>
<keyword evidence="1" id="KW-0175">Coiled coil</keyword>
<evidence type="ECO:0000256" key="1">
    <source>
        <dbReference type="SAM" id="Coils"/>
    </source>
</evidence>
<sequence length="211" mass="23646">MDSGSPHGRFTLRSRPASNGTGLPLKLEASPEASAQIFSTPKHRPQNDLECVRSSYSPEEHSPLVPIFRAKTSLSNVRQNPYPKRQHRSASLPPSCRLLETSTADLGATDPFNLEEHTQPKPEWRKPSLINGLKYKRVPPLVIRTFNAPGSPLTQTKRRNNHLAKSLKESRERCSALELHMCAADALRRVAELERDAVKRELADLQKQFGV</sequence>
<feature type="coiled-coil region" evidence="1">
    <location>
        <begin position="153"/>
        <end position="208"/>
    </location>
</feature>
<dbReference type="EMBL" id="JAACJM010000054">
    <property type="protein sequence ID" value="KAF5356623.1"/>
    <property type="molecule type" value="Genomic_DNA"/>
</dbReference>
<proteinExistence type="predicted"/>
<accession>A0A8H5G1K6</accession>
<evidence type="ECO:0000313" key="4">
    <source>
        <dbReference type="Proteomes" id="UP000559256"/>
    </source>
</evidence>